<dbReference type="AlphaFoldDB" id="A0A940DT08"/>
<comment type="similarity">
    <text evidence="2">Belongs to the peptidase S54 family.</text>
</comment>
<dbReference type="GO" id="GO:0004252">
    <property type="term" value="F:serine-type endopeptidase activity"/>
    <property type="evidence" value="ECO:0007669"/>
    <property type="project" value="InterPro"/>
</dbReference>
<evidence type="ECO:0000256" key="1">
    <source>
        <dbReference type="ARBA" id="ARBA00004141"/>
    </source>
</evidence>
<feature type="transmembrane region" description="Helical" evidence="7">
    <location>
        <begin position="151"/>
        <end position="172"/>
    </location>
</feature>
<dbReference type="SMART" id="SM01160">
    <property type="entry name" value="DUF1751"/>
    <property type="match status" value="1"/>
</dbReference>
<sequence length="231" mass="26117">MSYYSYNNGGGFFSSIPPVTKNIIIINVLVWIMAELRPDFMYETFSLFYPTSPFFKPWQIVTHMFMHGGFWHIFFNMYTLFIFGCVLERMWGPKKFLLFYFVTGLGAALLHTGVQAVEMQVYMSQAAEGSVSAVQAVHALKMTPTVGASGAIYGVLIGYAMLFPDSVLTLIFPPVSLKAKWFVIIFAVIELVTGIFGMGGGVAHFAHLGGMLFGWLLIMYWKKKHTLYNYR</sequence>
<dbReference type="Gene3D" id="1.20.1540.10">
    <property type="entry name" value="Rhomboid-like"/>
    <property type="match status" value="1"/>
</dbReference>
<evidence type="ECO:0000256" key="6">
    <source>
        <dbReference type="ARBA" id="ARBA00023136"/>
    </source>
</evidence>
<keyword evidence="4" id="KW-0378">Hydrolase</keyword>
<feature type="transmembrane region" description="Helical" evidence="7">
    <location>
        <begin position="96"/>
        <end position="114"/>
    </location>
</feature>
<accession>A0A940DT08</accession>
<reference evidence="9" key="2">
    <citation type="journal article" date="2021" name="PeerJ">
        <title>Extensive microbial diversity within the chicken gut microbiome revealed by metagenomics and culture.</title>
        <authorList>
            <person name="Gilroy R."/>
            <person name="Ravi A."/>
            <person name="Getino M."/>
            <person name="Pursley I."/>
            <person name="Horton D.L."/>
            <person name="Alikhan N.F."/>
            <person name="Baker D."/>
            <person name="Gharbi K."/>
            <person name="Hall N."/>
            <person name="Watson M."/>
            <person name="Adriaenssens E.M."/>
            <person name="Foster-Nyarko E."/>
            <person name="Jarju S."/>
            <person name="Secka A."/>
            <person name="Antonio M."/>
            <person name="Oren A."/>
            <person name="Chaudhuri R.R."/>
            <person name="La Ragione R."/>
            <person name="Hildebrand F."/>
            <person name="Pallen M.J."/>
        </authorList>
    </citation>
    <scope>NUCLEOTIDE SEQUENCE</scope>
    <source>
        <strain evidence="9">G3-8215</strain>
    </source>
</reference>
<feature type="domain" description="Peptidase S54 rhomboid" evidence="8">
    <location>
        <begin position="57"/>
        <end position="220"/>
    </location>
</feature>
<evidence type="ECO:0000313" key="9">
    <source>
        <dbReference type="EMBL" id="MBO8484348.1"/>
    </source>
</evidence>
<dbReference type="EMBL" id="JADILV010000071">
    <property type="protein sequence ID" value="MBO8484348.1"/>
    <property type="molecule type" value="Genomic_DNA"/>
</dbReference>
<dbReference type="PANTHER" id="PTHR43731">
    <property type="entry name" value="RHOMBOID PROTEASE"/>
    <property type="match status" value="1"/>
</dbReference>
<keyword evidence="5 7" id="KW-1133">Transmembrane helix</keyword>
<evidence type="ECO:0000256" key="4">
    <source>
        <dbReference type="ARBA" id="ARBA00022801"/>
    </source>
</evidence>
<evidence type="ECO:0000256" key="3">
    <source>
        <dbReference type="ARBA" id="ARBA00022692"/>
    </source>
</evidence>
<dbReference type="GO" id="GO:0006508">
    <property type="term" value="P:proteolysis"/>
    <property type="evidence" value="ECO:0007669"/>
    <property type="project" value="UniProtKB-KW"/>
</dbReference>
<keyword evidence="9" id="KW-0645">Protease</keyword>
<proteinExistence type="inferred from homology"/>
<evidence type="ECO:0000256" key="7">
    <source>
        <dbReference type="SAM" id="Phobius"/>
    </source>
</evidence>
<feature type="transmembrane region" description="Helical" evidence="7">
    <location>
        <begin position="179"/>
        <end position="198"/>
    </location>
</feature>
<dbReference type="InterPro" id="IPR035952">
    <property type="entry name" value="Rhomboid-like_sf"/>
</dbReference>
<name>A0A940DT08_9BACT</name>
<gene>
    <name evidence="9" type="ORF">IAB75_09605</name>
</gene>
<feature type="transmembrane region" description="Helical" evidence="7">
    <location>
        <begin position="69"/>
        <end position="87"/>
    </location>
</feature>
<evidence type="ECO:0000259" key="8">
    <source>
        <dbReference type="Pfam" id="PF01694"/>
    </source>
</evidence>
<dbReference type="Pfam" id="PF01694">
    <property type="entry name" value="Rhomboid"/>
    <property type="match status" value="1"/>
</dbReference>
<comment type="caution">
    <text evidence="9">The sequence shown here is derived from an EMBL/GenBank/DDBJ whole genome shotgun (WGS) entry which is preliminary data.</text>
</comment>
<evidence type="ECO:0000256" key="2">
    <source>
        <dbReference type="ARBA" id="ARBA00009045"/>
    </source>
</evidence>
<dbReference type="PANTHER" id="PTHR43731:SF14">
    <property type="entry name" value="PRESENILIN-ASSOCIATED RHOMBOID-LIKE PROTEIN, MITOCHONDRIAL"/>
    <property type="match status" value="1"/>
</dbReference>
<organism evidence="9 10">
    <name type="scientific">Candidatus Cryptobacteroides avicola</name>
    <dbReference type="NCBI Taxonomy" id="2840757"/>
    <lineage>
        <taxon>Bacteria</taxon>
        <taxon>Pseudomonadati</taxon>
        <taxon>Bacteroidota</taxon>
        <taxon>Bacteroidia</taxon>
        <taxon>Bacteroidales</taxon>
        <taxon>Candidatus Cryptobacteroides</taxon>
    </lineage>
</organism>
<dbReference type="SUPFAM" id="SSF144091">
    <property type="entry name" value="Rhomboid-like"/>
    <property type="match status" value="1"/>
</dbReference>
<feature type="transmembrane region" description="Helical" evidence="7">
    <location>
        <begin position="204"/>
        <end position="221"/>
    </location>
</feature>
<feature type="transmembrane region" description="Helical" evidence="7">
    <location>
        <begin position="12"/>
        <end position="34"/>
    </location>
</feature>
<keyword evidence="6 7" id="KW-0472">Membrane</keyword>
<evidence type="ECO:0000256" key="5">
    <source>
        <dbReference type="ARBA" id="ARBA00022989"/>
    </source>
</evidence>
<protein>
    <submittedName>
        <fullName evidence="9">Rhomboid family intramembrane serine protease</fullName>
    </submittedName>
</protein>
<reference evidence="9" key="1">
    <citation type="submission" date="2020-10" db="EMBL/GenBank/DDBJ databases">
        <authorList>
            <person name="Gilroy R."/>
        </authorList>
    </citation>
    <scope>NUCLEOTIDE SEQUENCE</scope>
    <source>
        <strain evidence="9">G3-8215</strain>
    </source>
</reference>
<keyword evidence="3 7" id="KW-0812">Transmembrane</keyword>
<dbReference type="GO" id="GO:0016020">
    <property type="term" value="C:membrane"/>
    <property type="evidence" value="ECO:0007669"/>
    <property type="project" value="UniProtKB-SubCell"/>
</dbReference>
<comment type="subcellular location">
    <subcellularLocation>
        <location evidence="1">Membrane</location>
        <topology evidence="1">Multi-pass membrane protein</topology>
    </subcellularLocation>
</comment>
<dbReference type="InterPro" id="IPR050925">
    <property type="entry name" value="Rhomboid_protease_S54"/>
</dbReference>
<evidence type="ECO:0000313" key="10">
    <source>
        <dbReference type="Proteomes" id="UP000725002"/>
    </source>
</evidence>
<dbReference type="Proteomes" id="UP000725002">
    <property type="component" value="Unassembled WGS sequence"/>
</dbReference>
<dbReference type="InterPro" id="IPR022764">
    <property type="entry name" value="Peptidase_S54_rhomboid_dom"/>
</dbReference>